<evidence type="ECO:0000313" key="1">
    <source>
        <dbReference type="EMBL" id="KAH7915442.1"/>
    </source>
</evidence>
<gene>
    <name evidence="1" type="ORF">BJ138DRAFT_1141744</name>
</gene>
<name>A0ACB8AQ87_9AGAM</name>
<comment type="caution">
    <text evidence="1">The sequence shown here is derived from an EMBL/GenBank/DDBJ whole genome shotgun (WGS) entry which is preliminary data.</text>
</comment>
<sequence>MSWFKRKNISESPPPPGWAPAPEPSRIHGLFHEATEDEYEQAEAFIAKHPVEPPKFLPSHVVEQIATNGCKVWNIINPPTSRFSGSIQDRDKGGIKIATSASCKDVCLMSDLPIMAGLYDIKGKFGVYYEVTIDRMDGIIAIGTACRPYPSWRLPGWNRLSAGLHLDDFHKFFEDPCGGREYIQDLKISSKDTIGCGYVFSTGTIFFTYNGTRLPPAFTGVYLPRTTHDVYAAIGVEGINEFSVNFGNDVFKWAEGNEWSWKVEGHVGCLSGSSERDDEGLPAYSARLT</sequence>
<evidence type="ECO:0000313" key="2">
    <source>
        <dbReference type="Proteomes" id="UP000790377"/>
    </source>
</evidence>
<accession>A0ACB8AQ87</accession>
<dbReference type="EMBL" id="MU267600">
    <property type="protein sequence ID" value="KAH7915442.1"/>
    <property type="molecule type" value="Genomic_DNA"/>
</dbReference>
<protein>
    <submittedName>
        <fullName evidence="1">Uncharacterized protein</fullName>
    </submittedName>
</protein>
<proteinExistence type="predicted"/>
<dbReference type="Proteomes" id="UP000790377">
    <property type="component" value="Unassembled WGS sequence"/>
</dbReference>
<organism evidence="1 2">
    <name type="scientific">Hygrophoropsis aurantiaca</name>
    <dbReference type="NCBI Taxonomy" id="72124"/>
    <lineage>
        <taxon>Eukaryota</taxon>
        <taxon>Fungi</taxon>
        <taxon>Dikarya</taxon>
        <taxon>Basidiomycota</taxon>
        <taxon>Agaricomycotina</taxon>
        <taxon>Agaricomycetes</taxon>
        <taxon>Agaricomycetidae</taxon>
        <taxon>Boletales</taxon>
        <taxon>Coniophorineae</taxon>
        <taxon>Hygrophoropsidaceae</taxon>
        <taxon>Hygrophoropsis</taxon>
    </lineage>
</organism>
<reference evidence="1" key="1">
    <citation type="journal article" date="2021" name="New Phytol.">
        <title>Evolutionary innovations through gain and loss of genes in the ectomycorrhizal Boletales.</title>
        <authorList>
            <person name="Wu G."/>
            <person name="Miyauchi S."/>
            <person name="Morin E."/>
            <person name="Kuo A."/>
            <person name="Drula E."/>
            <person name="Varga T."/>
            <person name="Kohler A."/>
            <person name="Feng B."/>
            <person name="Cao Y."/>
            <person name="Lipzen A."/>
            <person name="Daum C."/>
            <person name="Hundley H."/>
            <person name="Pangilinan J."/>
            <person name="Johnson J."/>
            <person name="Barry K."/>
            <person name="LaButti K."/>
            <person name="Ng V."/>
            <person name="Ahrendt S."/>
            <person name="Min B."/>
            <person name="Choi I.G."/>
            <person name="Park H."/>
            <person name="Plett J.M."/>
            <person name="Magnuson J."/>
            <person name="Spatafora J.W."/>
            <person name="Nagy L.G."/>
            <person name="Henrissat B."/>
            <person name="Grigoriev I.V."/>
            <person name="Yang Z.L."/>
            <person name="Xu J."/>
            <person name="Martin F.M."/>
        </authorList>
    </citation>
    <scope>NUCLEOTIDE SEQUENCE</scope>
    <source>
        <strain evidence="1">ATCC 28755</strain>
    </source>
</reference>
<keyword evidence="2" id="KW-1185">Reference proteome</keyword>